<keyword evidence="6 9" id="KW-1133">Transmembrane helix</keyword>
<evidence type="ECO:0000256" key="9">
    <source>
        <dbReference type="SAM" id="Phobius"/>
    </source>
</evidence>
<comment type="caution">
    <text evidence="11">The sequence shown here is derived from an EMBL/GenBank/DDBJ whole genome shotgun (WGS) entry which is preliminary data.</text>
</comment>
<dbReference type="AlphaFoldDB" id="A0A843WKY4"/>
<dbReference type="NCBIfam" id="TIGR00003">
    <property type="entry name" value="copper ion binding protein"/>
    <property type="match status" value="2"/>
</dbReference>
<reference evidence="11" key="1">
    <citation type="submission" date="2017-07" db="EMBL/GenBank/DDBJ databases">
        <title>Taro Niue Genome Assembly and Annotation.</title>
        <authorList>
            <person name="Atibalentja N."/>
            <person name="Keating K."/>
            <person name="Fields C.J."/>
        </authorList>
    </citation>
    <scope>NUCLEOTIDE SEQUENCE</scope>
    <source>
        <strain evidence="11">Niue_2</strain>
        <tissue evidence="11">Leaf</tissue>
    </source>
</reference>
<organism evidence="11 12">
    <name type="scientific">Colocasia esculenta</name>
    <name type="common">Wild taro</name>
    <name type="synonym">Arum esculentum</name>
    <dbReference type="NCBI Taxonomy" id="4460"/>
    <lineage>
        <taxon>Eukaryota</taxon>
        <taxon>Viridiplantae</taxon>
        <taxon>Streptophyta</taxon>
        <taxon>Embryophyta</taxon>
        <taxon>Tracheophyta</taxon>
        <taxon>Spermatophyta</taxon>
        <taxon>Magnoliopsida</taxon>
        <taxon>Liliopsida</taxon>
        <taxon>Araceae</taxon>
        <taxon>Aroideae</taxon>
        <taxon>Colocasieae</taxon>
        <taxon>Colocasia</taxon>
    </lineage>
</organism>
<feature type="domain" description="HMA" evidence="10">
    <location>
        <begin position="55"/>
        <end position="121"/>
    </location>
</feature>
<dbReference type="InterPro" id="IPR017969">
    <property type="entry name" value="Heavy-metal-associated_CS"/>
</dbReference>
<dbReference type="GO" id="GO:0016887">
    <property type="term" value="F:ATP hydrolysis activity"/>
    <property type="evidence" value="ECO:0007669"/>
    <property type="project" value="InterPro"/>
</dbReference>
<protein>
    <recommendedName>
        <fullName evidence="10">HMA domain-containing protein</fullName>
    </recommendedName>
</protein>
<evidence type="ECO:0000313" key="12">
    <source>
        <dbReference type="Proteomes" id="UP000652761"/>
    </source>
</evidence>
<accession>A0A843WKY4</accession>
<feature type="domain" description="HMA" evidence="10">
    <location>
        <begin position="133"/>
        <end position="199"/>
    </location>
</feature>
<dbReference type="PRINTS" id="PR00942">
    <property type="entry name" value="CUATPASEI"/>
</dbReference>
<dbReference type="CDD" id="cd00371">
    <property type="entry name" value="HMA"/>
    <property type="match status" value="2"/>
</dbReference>
<dbReference type="Proteomes" id="UP000652761">
    <property type="component" value="Unassembled WGS sequence"/>
</dbReference>
<dbReference type="NCBIfam" id="TIGR01494">
    <property type="entry name" value="ATPase_P-type"/>
    <property type="match status" value="1"/>
</dbReference>
<dbReference type="GO" id="GO:0005524">
    <property type="term" value="F:ATP binding"/>
    <property type="evidence" value="ECO:0007669"/>
    <property type="project" value="InterPro"/>
</dbReference>
<evidence type="ECO:0000256" key="8">
    <source>
        <dbReference type="ARBA" id="ARBA00023136"/>
    </source>
</evidence>
<feature type="domain" description="HMA" evidence="10">
    <location>
        <begin position="208"/>
        <end position="274"/>
    </location>
</feature>
<dbReference type="InterPro" id="IPR059000">
    <property type="entry name" value="ATPase_P-type_domA"/>
</dbReference>
<evidence type="ECO:0000256" key="3">
    <source>
        <dbReference type="ARBA" id="ARBA00022692"/>
    </source>
</evidence>
<dbReference type="Gene3D" id="2.70.150.10">
    <property type="entry name" value="Calcium-transporting ATPase, cytoplasmic transduction domain A"/>
    <property type="match status" value="1"/>
</dbReference>
<dbReference type="InterPro" id="IPR006122">
    <property type="entry name" value="HMA_Cu_ion-bd"/>
</dbReference>
<dbReference type="PROSITE" id="PS00154">
    <property type="entry name" value="ATPASE_E1_E2"/>
    <property type="match status" value="1"/>
</dbReference>
<keyword evidence="7" id="KW-0186">Copper</keyword>
<gene>
    <name evidence="11" type="ORF">Taro_038010</name>
</gene>
<comment type="subcellular location">
    <subcellularLocation>
        <location evidence="1">Membrane</location>
    </subcellularLocation>
</comment>
<evidence type="ECO:0000256" key="2">
    <source>
        <dbReference type="ARBA" id="ARBA00006024"/>
    </source>
</evidence>
<feature type="transmembrane region" description="Helical" evidence="9">
    <location>
        <begin position="604"/>
        <end position="624"/>
    </location>
</feature>
<keyword evidence="3 9" id="KW-0812">Transmembrane</keyword>
<dbReference type="Gene3D" id="3.30.70.100">
    <property type="match status" value="3"/>
</dbReference>
<dbReference type="InterPro" id="IPR036163">
    <property type="entry name" value="HMA_dom_sf"/>
</dbReference>
<dbReference type="Pfam" id="PF00122">
    <property type="entry name" value="E1-E2_ATPase"/>
    <property type="match status" value="1"/>
</dbReference>
<proteinExistence type="inferred from homology"/>
<dbReference type="PROSITE" id="PS01047">
    <property type="entry name" value="HMA_1"/>
    <property type="match status" value="2"/>
</dbReference>
<dbReference type="SUPFAM" id="SSF55008">
    <property type="entry name" value="HMA, heavy metal-associated domain"/>
    <property type="match status" value="3"/>
</dbReference>
<dbReference type="GO" id="GO:0005507">
    <property type="term" value="F:copper ion binding"/>
    <property type="evidence" value="ECO:0007669"/>
    <property type="project" value="InterPro"/>
</dbReference>
<evidence type="ECO:0000256" key="1">
    <source>
        <dbReference type="ARBA" id="ARBA00004370"/>
    </source>
</evidence>
<dbReference type="InterPro" id="IPR001757">
    <property type="entry name" value="P_typ_ATPase"/>
</dbReference>
<dbReference type="InterPro" id="IPR008250">
    <property type="entry name" value="ATPase_P-typ_transduc_dom_A_sf"/>
</dbReference>
<comment type="similarity">
    <text evidence="2">Belongs to the cation transport ATPase (P-type) (TC 3.A.3) family. Type IB subfamily.</text>
</comment>
<dbReference type="Pfam" id="PF00403">
    <property type="entry name" value="HMA"/>
    <property type="match status" value="3"/>
</dbReference>
<evidence type="ECO:0000256" key="5">
    <source>
        <dbReference type="ARBA" id="ARBA00022737"/>
    </source>
</evidence>
<keyword evidence="8 9" id="KW-0472">Membrane</keyword>
<dbReference type="EMBL" id="NMUH01003370">
    <property type="protein sequence ID" value="MQM05205.1"/>
    <property type="molecule type" value="Genomic_DNA"/>
</dbReference>
<dbReference type="OrthoDB" id="432719at2759"/>
<dbReference type="InterPro" id="IPR023214">
    <property type="entry name" value="HAD_sf"/>
</dbReference>
<dbReference type="PANTHER" id="PTHR46594:SF4">
    <property type="entry name" value="P-TYPE CATION-TRANSPORTING ATPASE"/>
    <property type="match status" value="1"/>
</dbReference>
<dbReference type="PROSITE" id="PS50846">
    <property type="entry name" value="HMA_2"/>
    <property type="match status" value="3"/>
</dbReference>
<dbReference type="InterPro" id="IPR018303">
    <property type="entry name" value="ATPase_P-typ_P_site"/>
</dbReference>
<feature type="transmembrane region" description="Helical" evidence="9">
    <location>
        <begin position="299"/>
        <end position="320"/>
    </location>
</feature>
<dbReference type="PANTHER" id="PTHR46594">
    <property type="entry name" value="P-TYPE CATION-TRANSPORTING ATPASE"/>
    <property type="match status" value="1"/>
</dbReference>
<evidence type="ECO:0000313" key="11">
    <source>
        <dbReference type="EMBL" id="MQM05205.1"/>
    </source>
</evidence>
<dbReference type="SUPFAM" id="SSF81653">
    <property type="entry name" value="Calcium ATPase, transduction domain A"/>
    <property type="match status" value="1"/>
</dbReference>
<feature type="transmembrane region" description="Helical" evidence="9">
    <location>
        <begin position="340"/>
        <end position="358"/>
    </location>
</feature>
<feature type="non-terminal residue" evidence="11">
    <location>
        <position position="1"/>
    </location>
</feature>
<keyword evidence="5" id="KW-0677">Repeat</keyword>
<evidence type="ECO:0000256" key="7">
    <source>
        <dbReference type="ARBA" id="ARBA00023008"/>
    </source>
</evidence>
<keyword evidence="4" id="KW-0479">Metal-binding</keyword>
<dbReference type="SUPFAM" id="SSF81665">
    <property type="entry name" value="Calcium ATPase, transmembrane domain M"/>
    <property type="match status" value="1"/>
</dbReference>
<name>A0A843WKY4_COLES</name>
<evidence type="ECO:0000256" key="6">
    <source>
        <dbReference type="ARBA" id="ARBA00022989"/>
    </source>
</evidence>
<dbReference type="InterPro" id="IPR006121">
    <property type="entry name" value="HMA_dom"/>
</dbReference>
<dbReference type="InterPro" id="IPR023298">
    <property type="entry name" value="ATPase_P-typ_TM_dom_sf"/>
</dbReference>
<dbReference type="FunFam" id="2.70.150.10:FF:000002">
    <property type="entry name" value="Copper-transporting ATPase 1, putative"/>
    <property type="match status" value="1"/>
</dbReference>
<evidence type="ECO:0000256" key="4">
    <source>
        <dbReference type="ARBA" id="ARBA00022723"/>
    </source>
</evidence>
<feature type="transmembrane region" description="Helical" evidence="9">
    <location>
        <begin position="565"/>
        <end position="584"/>
    </location>
</feature>
<sequence>MASRALLMGCLRTEACSPRDLSLRPRYPSMPRYPKAPAAVSAVDGRTVEDAEEPRTALLAVGGMTCAACAASVEKAIKRLPGIHDAAVDVLNGRAQVLFYPSFVNEIMIRNTVEDAGFEATLIDAELNRETTVTCRIHIKGMTCTSCSTTVESALQRVYGVQKAVVALATEEAEIHYNPKLVSANQLIEKVEDIGFEAIVVSTGDERNKIHLKLEGIHTDQSIRMVENSLQALPGVEEINIDTMLHKISVSYKSNQTGPRNFIEVIESIGSGRFKASIFPEERERDPRRLQEIKQYQRYFLWSLVFTIPVFLTSMVLMYIPGVKNGLDTKLVNMLSIGELLRWILSTPVQFIIGRRFYTGSYKALRHGSPNMDVLIALGTNTAYFYSVYSVIRAATSQDFKGTDFFETSSMLISFILLGKYLEVLAKGKTSEAIAKLMNLAPDTAILLTHDEEGNVINERDIDSRLVQKNDVIKVVPGGKVASDGFVIWGQSHVNESMITGEAQPVAKRKGDTVIGGTVNENGVLHIRATHVGSESALSQIVRLVESAQMAKAPVQKFADRISKYFVPLVITLSFCTWLAWFLSGKFNGYPKSWIPSSMDSFQLALQFGISVMVIACPCALGLATPTAVMVGTGVGASQGVLIKGGQALESAHKVDCIIFDKTGTLTIGKPVVVSTKLLKNMVLRDFYDLVAAAEV</sequence>
<keyword evidence="12" id="KW-1185">Reference proteome</keyword>
<dbReference type="FunFam" id="3.30.70.100:FF:000033">
    <property type="entry name" value="Copper-transporting ATPase HMA5"/>
    <property type="match status" value="2"/>
</dbReference>
<dbReference type="Gene3D" id="3.40.50.1000">
    <property type="entry name" value="HAD superfamily/HAD-like"/>
    <property type="match status" value="1"/>
</dbReference>
<evidence type="ECO:0000259" key="10">
    <source>
        <dbReference type="PROSITE" id="PS50846"/>
    </source>
</evidence>
<dbReference type="GO" id="GO:0016020">
    <property type="term" value="C:membrane"/>
    <property type="evidence" value="ECO:0007669"/>
    <property type="project" value="UniProtKB-SubCell"/>
</dbReference>